<name>A0ABN9PCQ7_9MYCO</name>
<proteinExistence type="predicted"/>
<dbReference type="Proteomes" id="UP001190466">
    <property type="component" value="Chromosome"/>
</dbReference>
<dbReference type="Gene3D" id="3.40.50.1820">
    <property type="entry name" value="alpha/beta hydrolase"/>
    <property type="match status" value="1"/>
</dbReference>
<dbReference type="Gene3D" id="1.10.260.130">
    <property type="match status" value="1"/>
</dbReference>
<dbReference type="PANTHER" id="PTHR34853">
    <property type="match status" value="1"/>
</dbReference>
<evidence type="ECO:0000256" key="1">
    <source>
        <dbReference type="SAM" id="SignalP"/>
    </source>
</evidence>
<dbReference type="SUPFAM" id="SSF53474">
    <property type="entry name" value="alpha/beta-Hydrolases"/>
    <property type="match status" value="1"/>
</dbReference>
<dbReference type="PIRSF" id="PIRSF029171">
    <property type="entry name" value="Esterase_LipA"/>
    <property type="match status" value="1"/>
</dbReference>
<keyword evidence="1" id="KW-0732">Signal</keyword>
<dbReference type="EMBL" id="OY726395">
    <property type="protein sequence ID" value="CAJ1587488.1"/>
    <property type="molecule type" value="Genomic_DNA"/>
</dbReference>
<gene>
    <name evidence="2" type="ORF">MU0050_004823</name>
</gene>
<dbReference type="PANTHER" id="PTHR34853:SF1">
    <property type="entry name" value="LIPASE 5"/>
    <property type="match status" value="1"/>
</dbReference>
<protein>
    <submittedName>
        <fullName evidence="2">Lipase family protein</fullName>
    </submittedName>
</protein>
<keyword evidence="3" id="KW-1185">Reference proteome</keyword>
<reference evidence="2 3" key="1">
    <citation type="submission" date="2023-08" db="EMBL/GenBank/DDBJ databases">
        <authorList>
            <person name="Folkvardsen B D."/>
            <person name="Norman A."/>
        </authorList>
    </citation>
    <scope>NUCLEOTIDE SEQUENCE [LARGE SCALE GENOMIC DNA]</scope>
    <source>
        <strain evidence="2 3">Mu0050</strain>
    </source>
</reference>
<evidence type="ECO:0000313" key="2">
    <source>
        <dbReference type="EMBL" id="CAJ1587488.1"/>
    </source>
</evidence>
<feature type="chain" id="PRO_5047436796" evidence="1">
    <location>
        <begin position="24"/>
        <end position="431"/>
    </location>
</feature>
<accession>A0ABN9PCQ7</accession>
<sequence length="431" mass="46571">MILTALALLLTLAHIKLAPDAVAEDCPPNTGYQPECQYRPFYTPPSPLPDGTSGDVIRTEPSRIALDPAGHGNYKADGTRLMYQSRNLAGSAVAVTGTYFEPHIPWTGAGPRPLLALAPFPTGLGDQCAVSRVISEGGFHYGGYLDYLFLWEQGFFTTMLDRGFALVVTDYQGTGTYGPPTSGIRIPTAHAVIDSARAAKRLPGTSLAPDSPVAFWGWGPGGYAAGAAAELAPSYAPELEVVGAWVGAPTADYSLLPDYADGSLFVGVLGYTLNSFISAFPEAEEGIRSVLTPRGIDMLEKTRYNCINEVMTKFMFRHVQPYFNQDYRQILAAEPLKSALAAQKLGTLKPTAPVQISVNRFDPLFPYIGAEQLARDWCAKGADVELWTNEQPPFLNKTGFNSLIPYFVDGERGMRWVADRVNGLPTASNCG</sequence>
<organism evidence="2 3">
    <name type="scientific">[Mycobacterium] wendilense</name>
    <dbReference type="NCBI Taxonomy" id="3064284"/>
    <lineage>
        <taxon>Bacteria</taxon>
        <taxon>Bacillati</taxon>
        <taxon>Actinomycetota</taxon>
        <taxon>Actinomycetes</taxon>
        <taxon>Mycobacteriales</taxon>
        <taxon>Mycobacteriaceae</taxon>
        <taxon>Mycolicibacter</taxon>
    </lineage>
</organism>
<dbReference type="InterPro" id="IPR029058">
    <property type="entry name" value="AB_hydrolase_fold"/>
</dbReference>
<feature type="signal peptide" evidence="1">
    <location>
        <begin position="1"/>
        <end position="23"/>
    </location>
</feature>
<dbReference type="Pfam" id="PF03583">
    <property type="entry name" value="LIP"/>
    <property type="match status" value="1"/>
</dbReference>
<evidence type="ECO:0000313" key="3">
    <source>
        <dbReference type="Proteomes" id="UP001190466"/>
    </source>
</evidence>
<dbReference type="InterPro" id="IPR005152">
    <property type="entry name" value="Lipase_secreted"/>
</dbReference>